<accession>A0ABU5UYY7</accession>
<evidence type="ECO:0000313" key="2">
    <source>
        <dbReference type="Proteomes" id="UP001301653"/>
    </source>
</evidence>
<gene>
    <name evidence="1" type="ORF">VA603_01950</name>
</gene>
<proteinExistence type="predicted"/>
<dbReference type="InterPro" id="IPR024248">
    <property type="entry name" value="DUF2695"/>
</dbReference>
<evidence type="ECO:0000313" key="1">
    <source>
        <dbReference type="EMBL" id="MEA5666303.1"/>
    </source>
</evidence>
<comment type="caution">
    <text evidence="1">The sequence shown here is derived from an EMBL/GenBank/DDBJ whole genome shotgun (WGS) entry which is preliminary data.</text>
</comment>
<name>A0ABU5UYY7_9GAMM</name>
<dbReference type="Proteomes" id="UP001301653">
    <property type="component" value="Unassembled WGS sequence"/>
</dbReference>
<reference evidence="1 2" key="1">
    <citation type="submission" date="2023-12" db="EMBL/GenBank/DDBJ databases">
        <title>Stenotrophomonas guangdongensis sp. nov., isolated from wilted pepper plants (Capsicum annuum).</title>
        <authorList>
            <person name="Qiu M."/>
            <person name="Li Y."/>
            <person name="Liu Q."/>
            <person name="Zhang X."/>
            <person name="Huang Y."/>
            <person name="Guo R."/>
            <person name="Hu M."/>
            <person name="Zhou J."/>
            <person name="Zhou X."/>
        </authorList>
    </citation>
    <scope>NUCLEOTIDE SEQUENCE [LARGE SCALE GENOMIC DNA]</scope>
    <source>
        <strain evidence="1 2">MH1</strain>
    </source>
</reference>
<dbReference type="EMBL" id="JAYFUH010000061">
    <property type="protein sequence ID" value="MEA5666303.1"/>
    <property type="molecule type" value="Genomic_DNA"/>
</dbReference>
<keyword evidence="2" id="KW-1185">Reference proteome</keyword>
<sequence length="96" mass="10707">MPSNAELERRKALLRGLAEQHHAQAIAALPLPREALTALFDHLDQALEAGCDHSLRFTRQFLQQQALDEATVVPWLQANGGYCDCEVLANVEDAWQ</sequence>
<dbReference type="RefSeq" id="WP_132864578.1">
    <property type="nucleotide sequence ID" value="NZ_JAYFUH010000061.1"/>
</dbReference>
<protein>
    <submittedName>
        <fullName evidence="1">DUF2695 domain-containing protein</fullName>
    </submittedName>
</protein>
<dbReference type="Pfam" id="PF10905">
    <property type="entry name" value="DUF2695"/>
    <property type="match status" value="1"/>
</dbReference>
<organism evidence="1 2">
    <name type="scientific">Stenotrophomonas capsici</name>
    <dbReference type="NCBI Taxonomy" id="3110230"/>
    <lineage>
        <taxon>Bacteria</taxon>
        <taxon>Pseudomonadati</taxon>
        <taxon>Pseudomonadota</taxon>
        <taxon>Gammaproteobacteria</taxon>
        <taxon>Lysobacterales</taxon>
        <taxon>Lysobacteraceae</taxon>
        <taxon>Stenotrophomonas</taxon>
    </lineage>
</organism>